<accession>Q919K4</accession>
<dbReference type="RefSeq" id="NP_203376.1">
    <property type="nucleotide sequence ID" value="NC_003084.1"/>
</dbReference>
<dbReference type="KEGG" id="vg:921948"/>
<dbReference type="Proteomes" id="UP000006635">
    <property type="component" value="Segment"/>
</dbReference>
<evidence type="ECO:0000313" key="1">
    <source>
        <dbReference type="EMBL" id="AAK94150.1"/>
    </source>
</evidence>
<organism evidence="1 2">
    <name type="scientific">Culex nigripalpus nucleopolyhedrovirus (isolate Florida/1997)</name>
    <name type="common">CuniNPV</name>
    <dbReference type="NCBI Taxonomy" id="645993"/>
    <lineage>
        <taxon>Viruses</taxon>
        <taxon>Viruses incertae sedis</taxon>
        <taxon>Naldaviricetes</taxon>
        <taxon>Lefavirales</taxon>
        <taxon>Baculoviridae</taxon>
        <taxon>Deltabaculovirus</taxon>
    </lineage>
</organism>
<gene>
    <name evidence="1" type="primary">CUN072</name>
</gene>
<sequence>MYRYCGKSAKSFYYRNQRTRTLYARPVGLDLKGYSYGTEWVRLREVVEIRFCCNENLLNLEVLTPAGIRHFYKGREIPATLLEYGDGDGSCMDFGGRDVGEVHIYQLGDLGFISIRAVRFNNVVYVYHKDLQYFFERRGTCCSKKYLTTFDELKVSGVDPALKRYELIAVHHLEHVVDVCCQRWSRNVLRDHFELFVKYLNKNVHEVDLEANLYSIYLITSDVEDDDEDYDDDEDVEEIYDSDSSVEIISDNKRK</sequence>
<evidence type="ECO:0000313" key="2">
    <source>
        <dbReference type="Proteomes" id="UP000006635"/>
    </source>
</evidence>
<name>Q919K4_NPVCO</name>
<protein>
    <submittedName>
        <fullName evidence="1">Uncharacterized protein</fullName>
    </submittedName>
</protein>
<organismHost>
    <name type="scientific">Culex nigripalpus</name>
    <dbReference type="NCBI Taxonomy" id="42429"/>
</organismHost>
<keyword evidence="2" id="KW-1185">Reference proteome</keyword>
<dbReference type="EMBL" id="AF403738">
    <property type="protein sequence ID" value="AAK94150.1"/>
    <property type="molecule type" value="Genomic_DNA"/>
</dbReference>
<dbReference type="GeneID" id="921948"/>
<proteinExistence type="predicted"/>
<reference evidence="1 2" key="1">
    <citation type="journal article" date="2001" name="J. Virol.">
        <title>Genome sequence of a baculovirus pathogenic for Culex nigripalpus.</title>
        <authorList>
            <person name="Afonso C.L."/>
            <person name="Tulman E.R."/>
            <person name="Lu Z."/>
            <person name="Balinsky C.A."/>
            <person name="Moser B.A."/>
            <person name="Becnel J.J."/>
            <person name="Rock D.L."/>
            <person name="Kutish G.F."/>
        </authorList>
    </citation>
    <scope>NUCLEOTIDE SEQUENCE [LARGE SCALE GENOMIC DNA]</scope>
    <source>
        <strain evidence="2">Isolate Florida/1997</strain>
    </source>
</reference>